<gene>
    <name evidence="2" type="ORF">GCM10007362_32070</name>
</gene>
<feature type="region of interest" description="Disordered" evidence="1">
    <location>
        <begin position="57"/>
        <end position="84"/>
    </location>
</feature>
<organism evidence="2 3">
    <name type="scientific">Saccharibacillus endophyticus</name>
    <dbReference type="NCBI Taxonomy" id="2060666"/>
    <lineage>
        <taxon>Bacteria</taxon>
        <taxon>Bacillati</taxon>
        <taxon>Bacillota</taxon>
        <taxon>Bacilli</taxon>
        <taxon>Bacillales</taxon>
        <taxon>Paenibacillaceae</taxon>
        <taxon>Saccharibacillus</taxon>
    </lineage>
</organism>
<protein>
    <recommendedName>
        <fullName evidence="4">Methanol dehydrogenase</fullName>
    </recommendedName>
</protein>
<dbReference type="EMBL" id="BMDD01000004">
    <property type="protein sequence ID" value="GGH81768.1"/>
    <property type="molecule type" value="Genomic_DNA"/>
</dbReference>
<feature type="compositionally biased region" description="Gly residues" evidence="1">
    <location>
        <begin position="71"/>
        <end position="84"/>
    </location>
</feature>
<dbReference type="RefSeq" id="WP_172245324.1">
    <property type="nucleotide sequence ID" value="NZ_BMDD01000004.1"/>
</dbReference>
<evidence type="ECO:0000313" key="2">
    <source>
        <dbReference type="EMBL" id="GGH81768.1"/>
    </source>
</evidence>
<keyword evidence="3" id="KW-1185">Reference proteome</keyword>
<accession>A0ABQ2A0G8</accession>
<reference evidence="3" key="1">
    <citation type="journal article" date="2019" name="Int. J. Syst. Evol. Microbiol.">
        <title>The Global Catalogue of Microorganisms (GCM) 10K type strain sequencing project: providing services to taxonomists for standard genome sequencing and annotation.</title>
        <authorList>
            <consortium name="The Broad Institute Genomics Platform"/>
            <consortium name="The Broad Institute Genome Sequencing Center for Infectious Disease"/>
            <person name="Wu L."/>
            <person name="Ma J."/>
        </authorList>
    </citation>
    <scope>NUCLEOTIDE SEQUENCE [LARGE SCALE GENOMIC DNA]</scope>
    <source>
        <strain evidence="3">CCM 8702</strain>
    </source>
</reference>
<dbReference type="Proteomes" id="UP000605427">
    <property type="component" value="Unassembled WGS sequence"/>
</dbReference>
<sequence>MTFFWILLIFVPVVLLISALNPNRNKSRSRRGYRSGFTHDSGSGYSGDYGNHHSSNHCNDSHSFSHDGGSCDSGGGDGGGGGGE</sequence>
<comment type="caution">
    <text evidence="2">The sequence shown here is derived from an EMBL/GenBank/DDBJ whole genome shotgun (WGS) entry which is preliminary data.</text>
</comment>
<evidence type="ECO:0008006" key="4">
    <source>
        <dbReference type="Google" id="ProtNLM"/>
    </source>
</evidence>
<name>A0ABQ2A0G8_9BACL</name>
<evidence type="ECO:0000313" key="3">
    <source>
        <dbReference type="Proteomes" id="UP000605427"/>
    </source>
</evidence>
<evidence type="ECO:0000256" key="1">
    <source>
        <dbReference type="SAM" id="MobiDB-lite"/>
    </source>
</evidence>
<proteinExistence type="predicted"/>